<evidence type="ECO:0000256" key="1">
    <source>
        <dbReference type="ARBA" id="ARBA00007125"/>
    </source>
</evidence>
<feature type="domain" description="Ppx/GppA phosphatase N-terminal" evidence="2">
    <location>
        <begin position="37"/>
        <end position="300"/>
    </location>
</feature>
<dbReference type="EMBL" id="SOCP01000009">
    <property type="protein sequence ID" value="TDV48031.1"/>
    <property type="molecule type" value="Genomic_DNA"/>
</dbReference>
<dbReference type="OrthoDB" id="9793035at2"/>
<sequence>MATKSTPRDKESARVAVLDVGCFSAHLLVVDHTPDRQVVSHKVRLRLDQAIDADGRITRRGIEHIVDAVQTTEQRLHGLGAGRFLPFATSSVRDATNADTVVETVAERTGVTLRFLTGKQEARLAYQAARHWHGPADALTVLDVGGGTVEIAYGATRRPAFTCSLPLGARTLTMAGLTDTTDLDDTRTMLRGEIRDAIPPELRGALAEAPATGCSKVFESLAKLAGTNHLRADDIAAWIPLLARLSPRHRARLPGISSHRARQVFAGAVVAEALMTATGHASIDICPWSTREGVLLGLLELN</sequence>
<evidence type="ECO:0000313" key="3">
    <source>
        <dbReference type="EMBL" id="TDV48031.1"/>
    </source>
</evidence>
<accession>A0A4V3FSM5</accession>
<keyword evidence="4" id="KW-1185">Reference proteome</keyword>
<protein>
    <submittedName>
        <fullName evidence="3">Exopolyphosphatase/guanosine-5'-triphosphate, 3'-diphosphate pyrophosphatase</fullName>
    </submittedName>
</protein>
<proteinExistence type="inferred from homology"/>
<dbReference type="AlphaFoldDB" id="A0A4V3FSM5"/>
<dbReference type="InterPro" id="IPR043129">
    <property type="entry name" value="ATPase_NBD"/>
</dbReference>
<evidence type="ECO:0000259" key="2">
    <source>
        <dbReference type="Pfam" id="PF02541"/>
    </source>
</evidence>
<dbReference type="Gene3D" id="3.30.420.150">
    <property type="entry name" value="Exopolyphosphatase. Domain 2"/>
    <property type="match status" value="1"/>
</dbReference>
<dbReference type="PANTHER" id="PTHR30005">
    <property type="entry name" value="EXOPOLYPHOSPHATASE"/>
    <property type="match status" value="1"/>
</dbReference>
<dbReference type="PANTHER" id="PTHR30005:SF0">
    <property type="entry name" value="RETROGRADE REGULATION PROTEIN 2"/>
    <property type="match status" value="1"/>
</dbReference>
<name>A0A4V3FSM5_9PSEU</name>
<dbReference type="Gene3D" id="3.30.420.40">
    <property type="match status" value="1"/>
</dbReference>
<gene>
    <name evidence="3" type="ORF">CLV71_109275</name>
</gene>
<dbReference type="InterPro" id="IPR003695">
    <property type="entry name" value="Ppx_GppA_N"/>
</dbReference>
<reference evidence="3 4" key="1">
    <citation type="submission" date="2019-03" db="EMBL/GenBank/DDBJ databases">
        <title>Genomic Encyclopedia of Archaeal and Bacterial Type Strains, Phase II (KMG-II): from individual species to whole genera.</title>
        <authorList>
            <person name="Goeker M."/>
        </authorList>
    </citation>
    <scope>NUCLEOTIDE SEQUENCE [LARGE SCALE GENOMIC DNA]</scope>
    <source>
        <strain evidence="3 4">DSM 45499</strain>
    </source>
</reference>
<dbReference type="Pfam" id="PF02541">
    <property type="entry name" value="Ppx-GppA"/>
    <property type="match status" value="1"/>
</dbReference>
<organism evidence="3 4">
    <name type="scientific">Actinophytocola oryzae</name>
    <dbReference type="NCBI Taxonomy" id="502181"/>
    <lineage>
        <taxon>Bacteria</taxon>
        <taxon>Bacillati</taxon>
        <taxon>Actinomycetota</taxon>
        <taxon>Actinomycetes</taxon>
        <taxon>Pseudonocardiales</taxon>
        <taxon>Pseudonocardiaceae</taxon>
    </lineage>
</organism>
<dbReference type="Proteomes" id="UP000294927">
    <property type="component" value="Unassembled WGS sequence"/>
</dbReference>
<dbReference type="GO" id="GO:0016462">
    <property type="term" value="F:pyrophosphatase activity"/>
    <property type="evidence" value="ECO:0007669"/>
    <property type="project" value="TreeGrafter"/>
</dbReference>
<comment type="caution">
    <text evidence="3">The sequence shown here is derived from an EMBL/GenBank/DDBJ whole genome shotgun (WGS) entry which is preliminary data.</text>
</comment>
<evidence type="ECO:0000313" key="4">
    <source>
        <dbReference type="Proteomes" id="UP000294927"/>
    </source>
</evidence>
<comment type="similarity">
    <text evidence="1">Belongs to the GppA/Ppx family.</text>
</comment>
<dbReference type="InterPro" id="IPR050273">
    <property type="entry name" value="GppA/Ppx_hydrolase"/>
</dbReference>
<dbReference type="RefSeq" id="WP_133905296.1">
    <property type="nucleotide sequence ID" value="NZ_SOCP01000009.1"/>
</dbReference>
<dbReference type="SUPFAM" id="SSF53067">
    <property type="entry name" value="Actin-like ATPase domain"/>
    <property type="match status" value="2"/>
</dbReference>